<comment type="caution">
    <text evidence="2">The sequence shown here is derived from an EMBL/GenBank/DDBJ whole genome shotgun (WGS) entry which is preliminary data.</text>
</comment>
<dbReference type="Proteomes" id="UP001589683">
    <property type="component" value="Unassembled WGS sequence"/>
</dbReference>
<sequence>MLKYIKSRLGHFLSETRASISIEAVIVLPMLAWAYVGMYLYFDAFRTQNTNLKAAYTLGDMLSRETDPIDPDYLNGLQTVFDYLTNTGRPTWIRVTVVTWDNVDEEFDVNWSQATAGQPSWTDGTIADIEDQIPAMSNGDTAIIVETNMDYVPITGLVDDVQTSTMDFRQFALGIPAFTMHNLVITSPRFAPQLLWES</sequence>
<evidence type="ECO:0000313" key="3">
    <source>
        <dbReference type="Proteomes" id="UP001589683"/>
    </source>
</evidence>
<dbReference type="RefSeq" id="WP_213890064.1">
    <property type="nucleotide sequence ID" value="NZ_JAGFNU010000008.1"/>
</dbReference>
<protein>
    <submittedName>
        <fullName evidence="2">TadE/TadG family type IV pilus assembly protein</fullName>
    </submittedName>
</protein>
<evidence type="ECO:0000256" key="1">
    <source>
        <dbReference type="SAM" id="Phobius"/>
    </source>
</evidence>
<gene>
    <name evidence="2" type="ORF">ACFFUT_09725</name>
</gene>
<keyword evidence="3" id="KW-1185">Reference proteome</keyword>
<proteinExistence type="predicted"/>
<evidence type="ECO:0000313" key="2">
    <source>
        <dbReference type="EMBL" id="MFB9232059.1"/>
    </source>
</evidence>
<keyword evidence="1" id="KW-0812">Transmembrane</keyword>
<accession>A0ABV5JFC8</accession>
<name>A0ABV5JFC8_9RHOB</name>
<feature type="transmembrane region" description="Helical" evidence="1">
    <location>
        <begin position="20"/>
        <end position="42"/>
    </location>
</feature>
<keyword evidence="1" id="KW-0472">Membrane</keyword>
<reference evidence="2 3" key="1">
    <citation type="submission" date="2024-09" db="EMBL/GenBank/DDBJ databases">
        <authorList>
            <person name="Sun Q."/>
            <person name="Mori K."/>
        </authorList>
    </citation>
    <scope>NUCLEOTIDE SEQUENCE [LARGE SCALE GENOMIC DNA]</scope>
    <source>
        <strain evidence="2 3">CECT 8726</strain>
    </source>
</reference>
<keyword evidence="1" id="KW-1133">Transmembrane helix</keyword>
<organism evidence="2 3">
    <name type="scientific">Pseudohalocynthiibacter aestuariivivens</name>
    <dbReference type="NCBI Taxonomy" id="1591409"/>
    <lineage>
        <taxon>Bacteria</taxon>
        <taxon>Pseudomonadati</taxon>
        <taxon>Pseudomonadota</taxon>
        <taxon>Alphaproteobacteria</taxon>
        <taxon>Rhodobacterales</taxon>
        <taxon>Paracoccaceae</taxon>
        <taxon>Pseudohalocynthiibacter</taxon>
    </lineage>
</organism>
<dbReference type="EMBL" id="JBHMEA010000038">
    <property type="protein sequence ID" value="MFB9232059.1"/>
    <property type="molecule type" value="Genomic_DNA"/>
</dbReference>